<reference evidence="3 4" key="1">
    <citation type="journal article" date="2012" name="Appl. Environ. Microbiol.">
        <title>Short-read sequencing for genomic analysis of the brown rot fungus Fibroporia radiculosa.</title>
        <authorList>
            <person name="Tang J.D."/>
            <person name="Perkins A.D."/>
            <person name="Sonstegard T.S."/>
            <person name="Schroeder S.G."/>
            <person name="Burgess S.C."/>
            <person name="Diehl S.V."/>
        </authorList>
    </citation>
    <scope>NUCLEOTIDE SEQUENCE [LARGE SCALE GENOMIC DNA]</scope>
    <source>
        <strain evidence="3 4">TFFH 294</strain>
    </source>
</reference>
<dbReference type="GeneID" id="24094978"/>
<dbReference type="SMART" id="SM00256">
    <property type="entry name" value="FBOX"/>
    <property type="match status" value="1"/>
</dbReference>
<keyword evidence="4" id="KW-1185">Reference proteome</keyword>
<organism evidence="3 4">
    <name type="scientific">Fibroporia radiculosa</name>
    <dbReference type="NCBI Taxonomy" id="599839"/>
    <lineage>
        <taxon>Eukaryota</taxon>
        <taxon>Fungi</taxon>
        <taxon>Dikarya</taxon>
        <taxon>Basidiomycota</taxon>
        <taxon>Agaricomycotina</taxon>
        <taxon>Agaricomycetes</taxon>
        <taxon>Polyporales</taxon>
        <taxon>Fibroporiaceae</taxon>
        <taxon>Fibroporia</taxon>
    </lineage>
</organism>
<evidence type="ECO:0000259" key="2">
    <source>
        <dbReference type="PROSITE" id="PS50181"/>
    </source>
</evidence>
<dbReference type="Pfam" id="PF12937">
    <property type="entry name" value="F-box-like"/>
    <property type="match status" value="1"/>
</dbReference>
<dbReference type="SUPFAM" id="SSF81383">
    <property type="entry name" value="F-box domain"/>
    <property type="match status" value="1"/>
</dbReference>
<feature type="domain" description="F-box" evidence="2">
    <location>
        <begin position="40"/>
        <end position="89"/>
    </location>
</feature>
<dbReference type="AlphaFoldDB" id="J4HUC8"/>
<dbReference type="RefSeq" id="XP_012179350.1">
    <property type="nucleotide sequence ID" value="XM_012323960.1"/>
</dbReference>
<dbReference type="InterPro" id="IPR001810">
    <property type="entry name" value="F-box_dom"/>
</dbReference>
<dbReference type="HOGENOM" id="CLU_010790_2_1_1"/>
<dbReference type="InParanoid" id="J4HUC8"/>
<evidence type="ECO:0000313" key="4">
    <source>
        <dbReference type="Proteomes" id="UP000006352"/>
    </source>
</evidence>
<dbReference type="Proteomes" id="UP000006352">
    <property type="component" value="Unassembled WGS sequence"/>
</dbReference>
<dbReference type="OrthoDB" id="2322499at2759"/>
<evidence type="ECO:0000313" key="3">
    <source>
        <dbReference type="EMBL" id="CCM00067.1"/>
    </source>
</evidence>
<dbReference type="PROSITE" id="PS50181">
    <property type="entry name" value="FBOX"/>
    <property type="match status" value="1"/>
</dbReference>
<dbReference type="CDD" id="cd09917">
    <property type="entry name" value="F-box_SF"/>
    <property type="match status" value="1"/>
</dbReference>
<feature type="compositionally biased region" description="Basic residues" evidence="1">
    <location>
        <begin position="28"/>
        <end position="37"/>
    </location>
</feature>
<sequence length="635" mass="72652">MSRKKLKVKPDFVADAGAMGKEAGPPKTARRPVRGKRGSLQDMPNMPLDILLEIFNHLRPRDLLHLARTNKAFRGMLMSRTSAFLWKASRDNFEGLPDCPSYLSEPAYANLAFSPYCHNCLKPNIQTVLWEFSVRYCNACKQSLTMTDRSGDLYTKMGDTMVFSLLNHVDLWDRRCTRLFHKPQVLELVKNWDAVKSNEAAGQSFVEEQKARVKEVAEHASSCYVWGQKKAHSRQQELEEMKTERLRDVITRLRESGWGEELDIIAPRQYHALSSNAHVRQAKKLTTRIWQNIRQDMVDLMQDIKNQRLAEEYKTLLKRRLDTVFALISSHYVNPRRTRQTELRPPAVDLAHMPETRAIVTGSDDVELGQASQDALRDLLPTMIERWQAQVKAELTGLLQEHITSPPDIDPLDLAIACLHSRVYLMNPGDTPYDQALSSVAGCQKWSTRHLSVPTSIDDIREIVRTFGGDPSRSTRQEMDDRDVYLAAKIIYSAKAQIMTWDEAILCKSRICGLSWEQPSEDEIQRHKANQSTADEGADMWCCSLCAKDAGRLHAMYRIKDHLRSSHSVENPNVENGDMYLHPDADGYLPSNRMDFMEDYIHEYLHDSDDGLSDWELGIDLGFGFGWLGYDSDDF</sequence>
<dbReference type="EMBL" id="HE796964">
    <property type="protein sequence ID" value="CCM00067.1"/>
    <property type="molecule type" value="Genomic_DNA"/>
</dbReference>
<dbReference type="STRING" id="599839.J4HUC8"/>
<dbReference type="InterPro" id="IPR036047">
    <property type="entry name" value="F-box-like_dom_sf"/>
</dbReference>
<proteinExistence type="predicted"/>
<accession>J4HUC8</accession>
<name>J4HUC8_9APHY</name>
<evidence type="ECO:0000256" key="1">
    <source>
        <dbReference type="SAM" id="MobiDB-lite"/>
    </source>
</evidence>
<feature type="region of interest" description="Disordered" evidence="1">
    <location>
        <begin position="1"/>
        <end position="39"/>
    </location>
</feature>
<gene>
    <name evidence="3" type="ORF">FIBRA_02094</name>
</gene>
<protein>
    <recommendedName>
        <fullName evidence="2">F-box domain-containing protein</fullName>
    </recommendedName>
</protein>